<dbReference type="Proteomes" id="UP001075354">
    <property type="component" value="Chromosome 5"/>
</dbReference>
<dbReference type="GO" id="GO:0000922">
    <property type="term" value="C:spindle pole"/>
    <property type="evidence" value="ECO:0007669"/>
    <property type="project" value="InterPro"/>
</dbReference>
<feature type="compositionally biased region" description="Basic and acidic residues" evidence="2">
    <location>
        <begin position="384"/>
        <end position="397"/>
    </location>
</feature>
<feature type="compositionally biased region" description="Gly residues" evidence="2">
    <location>
        <begin position="132"/>
        <end position="142"/>
    </location>
</feature>
<dbReference type="InterPro" id="IPR026708">
    <property type="entry name" value="CSPP1"/>
</dbReference>
<evidence type="ECO:0000256" key="2">
    <source>
        <dbReference type="SAM" id="MobiDB-lite"/>
    </source>
</evidence>
<dbReference type="GO" id="GO:0005874">
    <property type="term" value="C:microtubule"/>
    <property type="evidence" value="ECO:0007669"/>
    <property type="project" value="InterPro"/>
</dbReference>
<accession>A0AAV7XNA3</accession>
<dbReference type="AlphaFoldDB" id="A0AAV7XNA3"/>
<sequence>MDVAGTLTAARRRREAETRLMREGLDVWRCRQQQLLAKKAQEQQQLREMLLTYSPWGRPGGGAPNPDTIRKRKALQLETLYGAPPSTSPGASAAAAALTSPTSGASPTLSGNLHGSGCQTLPRLPSQPRGQAGAGAGAGVGTAAGGRRLRCDPLLLFQFQEADRRAVDNLLRYRTDPRQQEQYRLELDRMVQEKRLRQQQQQLRQQQQQQRQQQLQQEHQLQQHNKLHPMQEPPPEVRADGADDQEQHARRRRSAGVELVPLLDRRRHEDPLSPAPRVRGHSRPGAHLPTTDVTNVTKVKEDAGHEKDQTWRELAEQIDRKKRQLEATRAEEQERSRQHFETWQMLWGRPGHGAPRDVKVKENLDVILYHHLDRSPRSPSRQAQRGDDGADGREPREPTPQPAAPALAAR</sequence>
<gene>
    <name evidence="3" type="ORF">ONE63_007620</name>
</gene>
<evidence type="ECO:0000313" key="3">
    <source>
        <dbReference type="EMBL" id="KAJ1527658.1"/>
    </source>
</evidence>
<dbReference type="PANTHER" id="PTHR21616:SF3">
    <property type="match status" value="1"/>
</dbReference>
<comment type="caution">
    <text evidence="3">The sequence shown here is derived from an EMBL/GenBank/DDBJ whole genome shotgun (WGS) entry which is preliminary data.</text>
</comment>
<feature type="compositionally biased region" description="Low complexity" evidence="2">
    <location>
        <begin position="82"/>
        <end position="111"/>
    </location>
</feature>
<evidence type="ECO:0000256" key="1">
    <source>
        <dbReference type="SAM" id="Coils"/>
    </source>
</evidence>
<feature type="compositionally biased region" description="Basic and acidic residues" evidence="2">
    <location>
        <begin position="235"/>
        <end position="248"/>
    </location>
</feature>
<evidence type="ECO:0000313" key="4">
    <source>
        <dbReference type="Proteomes" id="UP001075354"/>
    </source>
</evidence>
<keyword evidence="4" id="KW-1185">Reference proteome</keyword>
<feature type="compositionally biased region" description="Basic and acidic residues" evidence="2">
    <location>
        <begin position="298"/>
        <end position="311"/>
    </location>
</feature>
<dbReference type="GO" id="GO:0032467">
    <property type="term" value="P:positive regulation of cytokinesis"/>
    <property type="evidence" value="ECO:0007669"/>
    <property type="project" value="InterPro"/>
</dbReference>
<feature type="region of interest" description="Disordered" evidence="2">
    <location>
        <begin position="81"/>
        <end position="142"/>
    </location>
</feature>
<dbReference type="EMBL" id="JAPTSV010000005">
    <property type="protein sequence ID" value="KAJ1527658.1"/>
    <property type="molecule type" value="Genomic_DNA"/>
</dbReference>
<dbReference type="GO" id="GO:0005813">
    <property type="term" value="C:centrosome"/>
    <property type="evidence" value="ECO:0007669"/>
    <property type="project" value="InterPro"/>
</dbReference>
<feature type="coiled-coil region" evidence="1">
    <location>
        <begin position="311"/>
        <end position="338"/>
    </location>
</feature>
<feature type="region of interest" description="Disordered" evidence="2">
    <location>
        <begin position="371"/>
        <end position="410"/>
    </location>
</feature>
<keyword evidence="1" id="KW-0175">Coiled coil</keyword>
<feature type="compositionally biased region" description="Low complexity" evidence="2">
    <location>
        <begin position="202"/>
        <end position="223"/>
    </location>
</feature>
<feature type="region of interest" description="Disordered" evidence="2">
    <location>
        <begin position="202"/>
        <end position="311"/>
    </location>
</feature>
<protein>
    <submittedName>
        <fullName evidence="3">Uncharacterized protein</fullName>
    </submittedName>
</protein>
<reference evidence="3" key="1">
    <citation type="submission" date="2022-12" db="EMBL/GenBank/DDBJ databases">
        <title>Chromosome-level genome assembly of the bean flower thrips Megalurothrips usitatus.</title>
        <authorList>
            <person name="Ma L."/>
            <person name="Liu Q."/>
            <person name="Li H."/>
            <person name="Cai W."/>
        </authorList>
    </citation>
    <scope>NUCLEOTIDE SEQUENCE</scope>
    <source>
        <strain evidence="3">Cailab_2022a</strain>
    </source>
</reference>
<organism evidence="3 4">
    <name type="scientific">Megalurothrips usitatus</name>
    <name type="common">bean blossom thrips</name>
    <dbReference type="NCBI Taxonomy" id="439358"/>
    <lineage>
        <taxon>Eukaryota</taxon>
        <taxon>Metazoa</taxon>
        <taxon>Ecdysozoa</taxon>
        <taxon>Arthropoda</taxon>
        <taxon>Hexapoda</taxon>
        <taxon>Insecta</taxon>
        <taxon>Pterygota</taxon>
        <taxon>Neoptera</taxon>
        <taxon>Paraneoptera</taxon>
        <taxon>Thysanoptera</taxon>
        <taxon>Terebrantia</taxon>
        <taxon>Thripoidea</taxon>
        <taxon>Thripidae</taxon>
        <taxon>Megalurothrips</taxon>
    </lineage>
</organism>
<name>A0AAV7XNA3_9NEOP</name>
<dbReference type="PANTHER" id="PTHR21616">
    <property type="entry name" value="CENTROSOME SPINDLE POLE ASSOCIATED PROTEIN"/>
    <property type="match status" value="1"/>
</dbReference>
<proteinExistence type="predicted"/>